<dbReference type="EC" id="2.7.13.3" evidence="2"/>
<comment type="catalytic activity">
    <reaction evidence="1">
        <text>ATP + protein L-histidine = ADP + protein N-phospho-L-histidine.</text>
        <dbReference type="EC" id="2.7.13.3"/>
    </reaction>
</comment>
<gene>
    <name evidence="6" type="ORF">LCGC14_1966430</name>
</gene>
<dbReference type="AlphaFoldDB" id="A0A0F9HRK1"/>
<dbReference type="Gene3D" id="3.30.565.10">
    <property type="entry name" value="Histidine kinase-like ATPase, C-terminal domain"/>
    <property type="match status" value="1"/>
</dbReference>
<proteinExistence type="predicted"/>
<comment type="caution">
    <text evidence="6">The sequence shown here is derived from an EMBL/GenBank/DDBJ whole genome shotgun (WGS) entry which is preliminary data.</text>
</comment>
<accession>A0A0F9HRK1</accession>
<dbReference type="GO" id="GO:0004673">
    <property type="term" value="F:protein histidine kinase activity"/>
    <property type="evidence" value="ECO:0007669"/>
    <property type="project" value="UniProtKB-EC"/>
</dbReference>
<evidence type="ECO:0000256" key="1">
    <source>
        <dbReference type="ARBA" id="ARBA00000085"/>
    </source>
</evidence>
<dbReference type="InterPro" id="IPR036890">
    <property type="entry name" value="HATPase_C_sf"/>
</dbReference>
<dbReference type="CDD" id="cd16917">
    <property type="entry name" value="HATPase_UhpB-NarQ-NarX-like"/>
    <property type="match status" value="1"/>
</dbReference>
<sequence>TEQSALKEDCEKTLQYVDQIIENVRRLSRDLSPSILEDLGLTAAIQWLIEDFGKHSTIKVDIDMPVLDNLFSDDAQIIIYRIFQEAFTNIGKHALADTVSVVVEETESSVHFMVQDDGKGFDIKQIEARYPTERSLGLLAMDERARMLDGQLLVHSRNGTGTRITFTVPIDSEKKQR</sequence>
<dbReference type="InterPro" id="IPR003594">
    <property type="entry name" value="HATPase_dom"/>
</dbReference>
<protein>
    <recommendedName>
        <fullName evidence="2">histidine kinase</fullName>
        <ecNumber evidence="2">2.7.13.3</ecNumber>
    </recommendedName>
</protein>
<dbReference type="EMBL" id="LAZR01021748">
    <property type="protein sequence ID" value="KKL84270.1"/>
    <property type="molecule type" value="Genomic_DNA"/>
</dbReference>
<dbReference type="InterPro" id="IPR005467">
    <property type="entry name" value="His_kinase_dom"/>
</dbReference>
<evidence type="ECO:0000256" key="4">
    <source>
        <dbReference type="ARBA" id="ARBA00022777"/>
    </source>
</evidence>
<dbReference type="SUPFAM" id="SSF55874">
    <property type="entry name" value="ATPase domain of HSP90 chaperone/DNA topoisomerase II/histidine kinase"/>
    <property type="match status" value="1"/>
</dbReference>
<evidence type="ECO:0000313" key="6">
    <source>
        <dbReference type="EMBL" id="KKL84270.1"/>
    </source>
</evidence>
<dbReference type="Pfam" id="PF02518">
    <property type="entry name" value="HATPase_c"/>
    <property type="match status" value="1"/>
</dbReference>
<evidence type="ECO:0000256" key="2">
    <source>
        <dbReference type="ARBA" id="ARBA00012438"/>
    </source>
</evidence>
<dbReference type="PANTHER" id="PTHR24421:SF10">
    <property type="entry name" value="NITRATE_NITRITE SENSOR PROTEIN NARQ"/>
    <property type="match status" value="1"/>
</dbReference>
<evidence type="ECO:0000256" key="3">
    <source>
        <dbReference type="ARBA" id="ARBA00022679"/>
    </source>
</evidence>
<feature type="domain" description="Histidine kinase" evidence="5">
    <location>
        <begin position="1"/>
        <end position="172"/>
    </location>
</feature>
<keyword evidence="3" id="KW-0808">Transferase</keyword>
<name>A0A0F9HRK1_9ZZZZ</name>
<reference evidence="6" key="1">
    <citation type="journal article" date="2015" name="Nature">
        <title>Complex archaea that bridge the gap between prokaryotes and eukaryotes.</title>
        <authorList>
            <person name="Spang A."/>
            <person name="Saw J.H."/>
            <person name="Jorgensen S.L."/>
            <person name="Zaremba-Niedzwiedzka K."/>
            <person name="Martijn J."/>
            <person name="Lind A.E."/>
            <person name="van Eijk R."/>
            <person name="Schleper C."/>
            <person name="Guy L."/>
            <person name="Ettema T.J."/>
        </authorList>
    </citation>
    <scope>NUCLEOTIDE SEQUENCE</scope>
</reference>
<evidence type="ECO:0000259" key="5">
    <source>
        <dbReference type="PROSITE" id="PS50109"/>
    </source>
</evidence>
<organism evidence="6">
    <name type="scientific">marine sediment metagenome</name>
    <dbReference type="NCBI Taxonomy" id="412755"/>
    <lineage>
        <taxon>unclassified sequences</taxon>
        <taxon>metagenomes</taxon>
        <taxon>ecological metagenomes</taxon>
    </lineage>
</organism>
<feature type="non-terminal residue" evidence="6">
    <location>
        <position position="1"/>
    </location>
</feature>
<dbReference type="PROSITE" id="PS50109">
    <property type="entry name" value="HIS_KIN"/>
    <property type="match status" value="1"/>
</dbReference>
<keyword evidence="4" id="KW-0418">Kinase</keyword>
<dbReference type="PANTHER" id="PTHR24421">
    <property type="entry name" value="NITRATE/NITRITE SENSOR PROTEIN NARX-RELATED"/>
    <property type="match status" value="1"/>
</dbReference>
<dbReference type="InterPro" id="IPR050482">
    <property type="entry name" value="Sensor_HK_TwoCompSys"/>
</dbReference>
<dbReference type="GO" id="GO:0000160">
    <property type="term" value="P:phosphorelay signal transduction system"/>
    <property type="evidence" value="ECO:0007669"/>
    <property type="project" value="UniProtKB-KW"/>
</dbReference>
<dbReference type="SMART" id="SM00387">
    <property type="entry name" value="HATPase_c"/>
    <property type="match status" value="1"/>
</dbReference>